<evidence type="ECO:0000256" key="6">
    <source>
        <dbReference type="ARBA" id="ARBA00022692"/>
    </source>
</evidence>
<evidence type="ECO:0000256" key="3">
    <source>
        <dbReference type="ARBA" id="ARBA00022448"/>
    </source>
</evidence>
<keyword evidence="8" id="KW-0249">Electron transport</keyword>
<feature type="domain" description="Cytochrome b561 bacterial/Ni-hydrogenase" evidence="14">
    <location>
        <begin position="9"/>
        <end position="180"/>
    </location>
</feature>
<protein>
    <submittedName>
        <fullName evidence="15">Cytochrome b561</fullName>
    </submittedName>
</protein>
<evidence type="ECO:0000256" key="13">
    <source>
        <dbReference type="SAM" id="Phobius"/>
    </source>
</evidence>
<evidence type="ECO:0000256" key="4">
    <source>
        <dbReference type="ARBA" id="ARBA00022475"/>
    </source>
</evidence>
<dbReference type="PANTHER" id="PTHR30529">
    <property type="entry name" value="CYTOCHROME B561"/>
    <property type="match status" value="1"/>
</dbReference>
<evidence type="ECO:0000313" key="15">
    <source>
        <dbReference type="EMBL" id="SDW39174.1"/>
    </source>
</evidence>
<dbReference type="InterPro" id="IPR016174">
    <property type="entry name" value="Di-haem_cyt_TM"/>
</dbReference>
<dbReference type="AlphaFoldDB" id="A0A1H2T7G0"/>
<keyword evidence="6 13" id="KW-0812">Transmembrane</keyword>
<evidence type="ECO:0000256" key="7">
    <source>
        <dbReference type="ARBA" id="ARBA00022723"/>
    </source>
</evidence>
<dbReference type="GO" id="GO:0046872">
    <property type="term" value="F:metal ion binding"/>
    <property type="evidence" value="ECO:0007669"/>
    <property type="project" value="UniProtKB-KW"/>
</dbReference>
<feature type="transmembrane region" description="Helical" evidence="13">
    <location>
        <begin position="12"/>
        <end position="31"/>
    </location>
</feature>
<evidence type="ECO:0000256" key="12">
    <source>
        <dbReference type="ARBA" id="ARBA00037975"/>
    </source>
</evidence>
<dbReference type="GO" id="GO:0022904">
    <property type="term" value="P:respiratory electron transport chain"/>
    <property type="evidence" value="ECO:0007669"/>
    <property type="project" value="InterPro"/>
</dbReference>
<keyword evidence="4" id="KW-1003">Cell membrane</keyword>
<evidence type="ECO:0000259" key="14">
    <source>
        <dbReference type="Pfam" id="PF01292"/>
    </source>
</evidence>
<dbReference type="GO" id="GO:0009055">
    <property type="term" value="F:electron transfer activity"/>
    <property type="evidence" value="ECO:0007669"/>
    <property type="project" value="InterPro"/>
</dbReference>
<comment type="subcellular location">
    <subcellularLocation>
        <location evidence="2">Cell membrane</location>
        <topology evidence="2">Multi-pass membrane protein</topology>
    </subcellularLocation>
</comment>
<dbReference type="InterPro" id="IPR011577">
    <property type="entry name" value="Cyt_b561_bac/Ni-Hgenase"/>
</dbReference>
<dbReference type="RefSeq" id="WP_091811696.1">
    <property type="nucleotide sequence ID" value="NZ_FNNE01000002.1"/>
</dbReference>
<gene>
    <name evidence="15" type="ORF">SAMN04487960_102345</name>
</gene>
<dbReference type="GO" id="GO:0005886">
    <property type="term" value="C:plasma membrane"/>
    <property type="evidence" value="ECO:0007669"/>
    <property type="project" value="UniProtKB-SubCell"/>
</dbReference>
<keyword evidence="16" id="KW-1185">Reference proteome</keyword>
<dbReference type="PANTHER" id="PTHR30529:SF1">
    <property type="entry name" value="CYTOCHROME B561 HOMOLOG 2"/>
    <property type="match status" value="1"/>
</dbReference>
<feature type="transmembrane region" description="Helical" evidence="13">
    <location>
        <begin position="51"/>
        <end position="69"/>
    </location>
</feature>
<keyword evidence="7" id="KW-0479">Metal-binding</keyword>
<dbReference type="SUPFAM" id="SSF81342">
    <property type="entry name" value="Transmembrane di-heme cytochromes"/>
    <property type="match status" value="1"/>
</dbReference>
<evidence type="ECO:0000256" key="2">
    <source>
        <dbReference type="ARBA" id="ARBA00004651"/>
    </source>
</evidence>
<keyword evidence="10" id="KW-0408">Iron</keyword>
<dbReference type="Pfam" id="PF01292">
    <property type="entry name" value="Ni_hydr_CYTB"/>
    <property type="match status" value="1"/>
</dbReference>
<evidence type="ECO:0000313" key="16">
    <source>
        <dbReference type="Proteomes" id="UP000199675"/>
    </source>
</evidence>
<evidence type="ECO:0000256" key="10">
    <source>
        <dbReference type="ARBA" id="ARBA00023004"/>
    </source>
</evidence>
<name>A0A1H2T7G0_9GAMM</name>
<dbReference type="Proteomes" id="UP000199675">
    <property type="component" value="Unassembled WGS sequence"/>
</dbReference>
<comment type="similarity">
    <text evidence="12">Belongs to the cytochrome b561 family.</text>
</comment>
<keyword evidence="11 13" id="KW-0472">Membrane</keyword>
<accession>A0A1H2T7G0</accession>
<sequence length="184" mass="20820">MELRSTHSRYGLAQIAMHWLVAITVFGLFFLGDYMVDLGYYDPWYRSAPHVHKSIGLLLLLLMVVRLVWRWLNPAPAPLASHRQWEVKLAHIAHAVLYLLIFTGLVSGYLISTADGSSIAVFDWFEVPSVTGQVKQLEELAGKVHRWCAWSLVGLAVLHALAAIKHHVVDRDETLRRMLGLSAR</sequence>
<evidence type="ECO:0000256" key="1">
    <source>
        <dbReference type="ARBA" id="ARBA00001970"/>
    </source>
</evidence>
<keyword evidence="3" id="KW-0813">Transport</keyword>
<reference evidence="15 16" key="1">
    <citation type="submission" date="2016-10" db="EMBL/GenBank/DDBJ databases">
        <authorList>
            <person name="de Groot N.N."/>
        </authorList>
    </citation>
    <scope>NUCLEOTIDE SEQUENCE [LARGE SCALE GENOMIC DNA]</scope>
    <source>
        <strain evidence="15 16">CGMCC 1.7059</strain>
    </source>
</reference>
<keyword evidence="9 13" id="KW-1133">Transmembrane helix</keyword>
<organism evidence="15 16">
    <name type="scientific">Marinobacter mobilis</name>
    <dbReference type="NCBI Taxonomy" id="488533"/>
    <lineage>
        <taxon>Bacteria</taxon>
        <taxon>Pseudomonadati</taxon>
        <taxon>Pseudomonadota</taxon>
        <taxon>Gammaproteobacteria</taxon>
        <taxon>Pseudomonadales</taxon>
        <taxon>Marinobacteraceae</taxon>
        <taxon>Marinobacter</taxon>
    </lineage>
</organism>
<feature type="transmembrane region" description="Helical" evidence="13">
    <location>
        <begin position="89"/>
        <end position="111"/>
    </location>
</feature>
<dbReference type="EMBL" id="FNNE01000002">
    <property type="protein sequence ID" value="SDW39174.1"/>
    <property type="molecule type" value="Genomic_DNA"/>
</dbReference>
<evidence type="ECO:0000256" key="9">
    <source>
        <dbReference type="ARBA" id="ARBA00022989"/>
    </source>
</evidence>
<dbReference type="Gene3D" id="1.20.950.20">
    <property type="entry name" value="Transmembrane di-heme cytochromes, Chain C"/>
    <property type="match status" value="2"/>
</dbReference>
<dbReference type="GO" id="GO:0020037">
    <property type="term" value="F:heme binding"/>
    <property type="evidence" value="ECO:0007669"/>
    <property type="project" value="TreeGrafter"/>
</dbReference>
<comment type="cofactor">
    <cofactor evidence="1">
        <name>heme b</name>
        <dbReference type="ChEBI" id="CHEBI:60344"/>
    </cofactor>
</comment>
<evidence type="ECO:0000256" key="11">
    <source>
        <dbReference type="ARBA" id="ARBA00023136"/>
    </source>
</evidence>
<proteinExistence type="inferred from homology"/>
<feature type="transmembrane region" description="Helical" evidence="13">
    <location>
        <begin position="149"/>
        <end position="168"/>
    </location>
</feature>
<evidence type="ECO:0000256" key="8">
    <source>
        <dbReference type="ARBA" id="ARBA00022982"/>
    </source>
</evidence>
<evidence type="ECO:0000256" key="5">
    <source>
        <dbReference type="ARBA" id="ARBA00022617"/>
    </source>
</evidence>
<dbReference type="InterPro" id="IPR052168">
    <property type="entry name" value="Cytochrome_b561_oxidase"/>
</dbReference>
<dbReference type="OrthoDB" id="9793784at2"/>
<keyword evidence="5" id="KW-0349">Heme</keyword>